<reference evidence="8" key="1">
    <citation type="submission" date="2020-04" db="EMBL/GenBank/DDBJ databases">
        <title>A desert anoxygenic phototrophic bacterium fixes CO2 using RubisCO under aerobic conditions.</title>
        <authorList>
            <person name="Tang K."/>
        </authorList>
    </citation>
    <scope>NUCLEOTIDE SEQUENCE [LARGE SCALE GENOMIC DNA]</scope>
    <source>
        <strain evidence="8">MIMtkB3</strain>
    </source>
</reference>
<sequence length="527" mass="54667">MVANHIDALLGPDMTQWNKGSVGVATNLTYTFLQKLPTYYSRLVREKDGFKPYTDAQEAAMKKILAAYSSVAKVSFTEKTQSGTAEGDVGKLAFGNAYNSGMSGWGYPPSSTVGGDVWISTAKTGWDNPVAGQKPYWVMMHELGHALGLKHPGPYDVAGGKEDGPFLPSSTDNQQYTVMAYDMHPTMGSVRPQTLQLYDIAALQHLYGANMSYKTGNDVYKLAGLKDYVATFWDAGGTDTFDATGETRSATINLNEGAFSSVGAKGSTAAVNNIAVAFGAKIENANGGNAGDKLVGNALNNVLRGNGGDDTITGGAGNDTIDGGTGTDTATYKGNLSGFKFAMDGGTLVMTSTLDGTDRVVNVEKFVFSDTTKSWADLVARAGGATAAPPPPPSTSPDPGTVAGKTVQGTSGSDKLYGSNGADKFIGGAGNDLLYSAKDGVADTFVFAKGSGADRIFNFEAGIDKLDLRGYGVDSLSDSGIKVSQGSSGAVLDMGDGNRVVLNGVKTVDLVGSKMFVSADGLEYIGA</sequence>
<protein>
    <recommendedName>
        <fullName evidence="7">Peptidase metallopeptidase domain-containing protein</fullName>
    </recommendedName>
</protein>
<dbReference type="GO" id="GO:0006508">
    <property type="term" value="P:proteolysis"/>
    <property type="evidence" value="ECO:0007669"/>
    <property type="project" value="InterPro"/>
</dbReference>
<dbReference type="InterPro" id="IPR006026">
    <property type="entry name" value="Peptidase_Metallo"/>
</dbReference>
<dbReference type="Gene3D" id="2.150.10.10">
    <property type="entry name" value="Serralysin-like metalloprotease, C-terminal"/>
    <property type="match status" value="2"/>
</dbReference>
<gene>
    <name evidence="8" type="ORF">HHL28_09350</name>
</gene>
<dbReference type="GO" id="GO:0008270">
    <property type="term" value="F:zinc ion binding"/>
    <property type="evidence" value="ECO:0007669"/>
    <property type="project" value="InterPro"/>
</dbReference>
<evidence type="ECO:0000313" key="9">
    <source>
        <dbReference type="Proteomes" id="UP000501891"/>
    </source>
</evidence>
<dbReference type="SUPFAM" id="SSF55486">
    <property type="entry name" value="Metalloproteases ('zincins'), catalytic domain"/>
    <property type="match status" value="1"/>
</dbReference>
<dbReference type="AlphaFoldDB" id="A0A858R796"/>
<feature type="region of interest" description="Disordered" evidence="6">
    <location>
        <begin position="383"/>
        <end position="415"/>
    </location>
</feature>
<evidence type="ECO:0000259" key="7">
    <source>
        <dbReference type="SMART" id="SM00235"/>
    </source>
</evidence>
<evidence type="ECO:0000256" key="5">
    <source>
        <dbReference type="ARBA" id="ARBA00022737"/>
    </source>
</evidence>
<dbReference type="InterPro" id="IPR013858">
    <property type="entry name" value="Peptidase_M10B_C"/>
</dbReference>
<keyword evidence="9" id="KW-1185">Reference proteome</keyword>
<dbReference type="CDD" id="cd04277">
    <property type="entry name" value="ZnMc_serralysin_like"/>
    <property type="match status" value="1"/>
</dbReference>
<dbReference type="GO" id="GO:0008237">
    <property type="term" value="F:metallopeptidase activity"/>
    <property type="evidence" value="ECO:0007669"/>
    <property type="project" value="InterPro"/>
</dbReference>
<organism evidence="8 9">
    <name type="scientific">Aerophototrophica crusticola</name>
    <dbReference type="NCBI Taxonomy" id="1709002"/>
    <lineage>
        <taxon>Bacteria</taxon>
        <taxon>Pseudomonadati</taxon>
        <taxon>Pseudomonadota</taxon>
        <taxon>Alphaproteobacteria</taxon>
        <taxon>Rhodospirillales</taxon>
        <taxon>Rhodospirillaceae</taxon>
        <taxon>Aerophototrophica</taxon>
    </lineage>
</organism>
<evidence type="ECO:0000256" key="6">
    <source>
        <dbReference type="SAM" id="MobiDB-lite"/>
    </source>
</evidence>
<comment type="similarity">
    <text evidence="3">Belongs to the peptidase M10B family.</text>
</comment>
<evidence type="ECO:0000256" key="4">
    <source>
        <dbReference type="ARBA" id="ARBA00022525"/>
    </source>
</evidence>
<dbReference type="Pfam" id="PF08548">
    <property type="entry name" value="Peptidase_M10_C"/>
    <property type="match status" value="1"/>
</dbReference>
<dbReference type="InterPro" id="IPR011049">
    <property type="entry name" value="Serralysin-like_metalloprot_C"/>
</dbReference>
<feature type="domain" description="Peptidase metallopeptidase" evidence="7">
    <location>
        <begin position="13"/>
        <end position="209"/>
    </location>
</feature>
<comment type="cofactor">
    <cofactor evidence="1">
        <name>Ca(2+)</name>
        <dbReference type="ChEBI" id="CHEBI:29108"/>
    </cofactor>
</comment>
<dbReference type="SUPFAM" id="SSF51120">
    <property type="entry name" value="beta-Roll"/>
    <property type="match status" value="2"/>
</dbReference>
<dbReference type="Pfam" id="PF00353">
    <property type="entry name" value="HemolysinCabind"/>
    <property type="match status" value="2"/>
</dbReference>
<dbReference type="PROSITE" id="PS00330">
    <property type="entry name" value="HEMOLYSIN_CALCIUM"/>
    <property type="match status" value="1"/>
</dbReference>
<evidence type="ECO:0000313" key="8">
    <source>
        <dbReference type="EMBL" id="QJE73268.1"/>
    </source>
</evidence>
<dbReference type="GO" id="GO:0005615">
    <property type="term" value="C:extracellular space"/>
    <property type="evidence" value="ECO:0007669"/>
    <property type="project" value="InterPro"/>
</dbReference>
<accession>A0A858R796</accession>
<dbReference type="KEGG" id="acru:HHL28_09350"/>
<evidence type="ECO:0000256" key="3">
    <source>
        <dbReference type="ARBA" id="ARBA00009490"/>
    </source>
</evidence>
<evidence type="ECO:0000256" key="2">
    <source>
        <dbReference type="ARBA" id="ARBA00004613"/>
    </source>
</evidence>
<dbReference type="InterPro" id="IPR001343">
    <property type="entry name" value="Hemolysn_Ca-bd"/>
</dbReference>
<keyword evidence="5" id="KW-0677">Repeat</keyword>
<dbReference type="Proteomes" id="UP000501891">
    <property type="component" value="Chromosome"/>
</dbReference>
<dbReference type="Gene3D" id="3.40.390.10">
    <property type="entry name" value="Collagenase (Catalytic Domain)"/>
    <property type="match status" value="1"/>
</dbReference>
<evidence type="ECO:0000256" key="1">
    <source>
        <dbReference type="ARBA" id="ARBA00001913"/>
    </source>
</evidence>
<name>A0A858R796_9PROT</name>
<dbReference type="InterPro" id="IPR018511">
    <property type="entry name" value="Hemolysin-typ_Ca-bd_CS"/>
</dbReference>
<dbReference type="SMART" id="SM00235">
    <property type="entry name" value="ZnMc"/>
    <property type="match status" value="1"/>
</dbReference>
<dbReference type="InterPro" id="IPR034033">
    <property type="entry name" value="Serralysin-like"/>
</dbReference>
<dbReference type="PRINTS" id="PR00313">
    <property type="entry name" value="CABNDNGRPT"/>
</dbReference>
<comment type="subcellular location">
    <subcellularLocation>
        <location evidence="2">Secreted</location>
    </subcellularLocation>
</comment>
<dbReference type="EMBL" id="CP051775">
    <property type="protein sequence ID" value="QJE73268.1"/>
    <property type="molecule type" value="Genomic_DNA"/>
</dbReference>
<dbReference type="InterPro" id="IPR024079">
    <property type="entry name" value="MetalloPept_cat_dom_sf"/>
</dbReference>
<dbReference type="GO" id="GO:0005509">
    <property type="term" value="F:calcium ion binding"/>
    <property type="evidence" value="ECO:0007669"/>
    <property type="project" value="InterPro"/>
</dbReference>
<proteinExistence type="inferred from homology"/>
<keyword evidence="4" id="KW-0964">Secreted</keyword>